<proteinExistence type="predicted"/>
<feature type="region of interest" description="Disordered" evidence="1">
    <location>
        <begin position="685"/>
        <end position="775"/>
    </location>
</feature>
<feature type="compositionally biased region" description="Polar residues" evidence="1">
    <location>
        <begin position="128"/>
        <end position="143"/>
    </location>
</feature>
<evidence type="ECO:0000313" key="3">
    <source>
        <dbReference type="Proteomes" id="UP001338125"/>
    </source>
</evidence>
<organism evidence="2 3">
    <name type="scientific">Cladobotryum mycophilum</name>
    <dbReference type="NCBI Taxonomy" id="491253"/>
    <lineage>
        <taxon>Eukaryota</taxon>
        <taxon>Fungi</taxon>
        <taxon>Dikarya</taxon>
        <taxon>Ascomycota</taxon>
        <taxon>Pezizomycotina</taxon>
        <taxon>Sordariomycetes</taxon>
        <taxon>Hypocreomycetidae</taxon>
        <taxon>Hypocreales</taxon>
        <taxon>Hypocreaceae</taxon>
        <taxon>Cladobotryum</taxon>
    </lineage>
</organism>
<feature type="compositionally biased region" description="Low complexity" evidence="1">
    <location>
        <begin position="428"/>
        <end position="438"/>
    </location>
</feature>
<feature type="compositionally biased region" description="Low complexity" evidence="1">
    <location>
        <begin position="231"/>
        <end position="248"/>
    </location>
</feature>
<protein>
    <submittedName>
        <fullName evidence="2">Uncharacterized protein</fullName>
    </submittedName>
</protein>
<comment type="caution">
    <text evidence="2">The sequence shown here is derived from an EMBL/GenBank/DDBJ whole genome shotgun (WGS) entry which is preliminary data.</text>
</comment>
<sequence length="805" mass="88640">MGKFSFSLPGRRKPPSPQLTDGRPLSKAHKILGSTPINIDAPVYLENASSSAIDISSAGGRHLSPDDAFLDAHMRLAVSEGEWDDDSDPPSAGLRFNAIGSAPGHGDRRLKKSQSSSTIRSRYDKSKQLQSISRQTSTPTMPNSLPLRSHPVYDSHAFDDSSKTKKKPPMLDFSNLKPGSRLSRKGSHGQLDGAIPHSLTHPSKSTSVLSPFSSSGRHSDKRGTLKRLTKESILSLLSDGSGSNSSGSNRREGLSDSGLSTLYHHYEEMSLLRVMKQGRASEDSSHPRTDHIETQEEVEWKEAQVEQDLDWLHKPIPDTPQTPFIPESKSLAPGIRAKRISEKYNKTPKGSRYTDKGAQEADFHDKSVLILSDSEDEVHTNQTIKNRTYTPNRRPSEMRTSFSRFEEFKPEPLRIHRSSKRHSRKLSSGRASDGSSNSYTTIPSTEMNYSAPIHSSPRAPSPRESLSSSNSTASGMTCQLGYGAQEPQSMTVLPARRPSQAELEQEAARVRAADSVIHVMPHESVPTSPDQLTPPLSPTSVDFYLRSARSSIDAAGPQNRIMAVTREEEMLISALRKKNQAMRESAKLEAEALMLSGRRRSKERESGSSQATITQTPTFDFGFPAPPNFHMKPHRPSEATVLSQIPLEKSDATSRKPSQEATRQGSQDTTHQDVFVYLDQGKTGWNDTSASDGGFDKPSGLTPDFQPISWGHSENDPSTGRRDSVPPKARLQPSRLQTDDIPLTSQRLATLSEHDLEDVPRPDSPISPESFPPLPVNRIKASNMARLSAVGWSRPPNEPQWGDDD</sequence>
<feature type="region of interest" description="Disordered" evidence="1">
    <location>
        <begin position="99"/>
        <end position="256"/>
    </location>
</feature>
<feature type="compositionally biased region" description="Basic and acidic residues" evidence="1">
    <location>
        <begin position="713"/>
        <end position="725"/>
    </location>
</feature>
<name>A0ABR0S6L3_9HYPO</name>
<feature type="compositionally biased region" description="Basic and acidic residues" evidence="1">
    <location>
        <begin position="752"/>
        <end position="761"/>
    </location>
</feature>
<feature type="compositionally biased region" description="Polar residues" evidence="1">
    <location>
        <begin position="380"/>
        <end position="403"/>
    </location>
</feature>
<feature type="compositionally biased region" description="Polar residues" evidence="1">
    <location>
        <begin position="659"/>
        <end position="669"/>
    </location>
</feature>
<dbReference type="Proteomes" id="UP001338125">
    <property type="component" value="Unassembled WGS sequence"/>
</dbReference>
<feature type="region of interest" description="Disordered" evidence="1">
    <location>
        <begin position="1"/>
        <end position="26"/>
    </location>
</feature>
<dbReference type="EMBL" id="JAVFKD010000016">
    <property type="protein sequence ID" value="KAK5987791.1"/>
    <property type="molecule type" value="Genomic_DNA"/>
</dbReference>
<gene>
    <name evidence="2" type="ORF">PT974_11925</name>
</gene>
<feature type="compositionally biased region" description="Polar residues" evidence="1">
    <location>
        <begin position="439"/>
        <end position="448"/>
    </location>
</feature>
<evidence type="ECO:0000313" key="2">
    <source>
        <dbReference type="EMBL" id="KAK5987791.1"/>
    </source>
</evidence>
<accession>A0ABR0S6L3</accession>
<feature type="compositionally biased region" description="Basic and acidic residues" evidence="1">
    <location>
        <begin position="648"/>
        <end position="658"/>
    </location>
</feature>
<feature type="region of interest" description="Disordered" evidence="1">
    <location>
        <begin position="375"/>
        <end position="479"/>
    </location>
</feature>
<feature type="region of interest" description="Disordered" evidence="1">
    <location>
        <begin position="596"/>
        <end position="672"/>
    </location>
</feature>
<feature type="compositionally biased region" description="Polar residues" evidence="1">
    <location>
        <begin position="200"/>
        <end position="216"/>
    </location>
</feature>
<feature type="compositionally biased region" description="Basic and acidic residues" evidence="1">
    <location>
        <begin position="404"/>
        <end position="414"/>
    </location>
</feature>
<keyword evidence="3" id="KW-1185">Reference proteome</keyword>
<reference evidence="2 3" key="1">
    <citation type="submission" date="2024-01" db="EMBL/GenBank/DDBJ databases">
        <title>Complete genome of Cladobotryum mycophilum ATHUM6906.</title>
        <authorList>
            <person name="Christinaki A.C."/>
            <person name="Myridakis A.I."/>
            <person name="Kouvelis V.N."/>
        </authorList>
    </citation>
    <scope>NUCLEOTIDE SEQUENCE [LARGE SCALE GENOMIC DNA]</scope>
    <source>
        <strain evidence="2 3">ATHUM6906</strain>
    </source>
</reference>
<feature type="compositionally biased region" description="Pro residues" evidence="1">
    <location>
        <begin position="762"/>
        <end position="775"/>
    </location>
</feature>
<feature type="compositionally biased region" description="Basic residues" evidence="1">
    <location>
        <begin position="415"/>
        <end position="427"/>
    </location>
</feature>
<feature type="compositionally biased region" description="Basic and acidic residues" evidence="1">
    <location>
        <begin position="151"/>
        <end position="163"/>
    </location>
</feature>
<feature type="compositionally biased region" description="Low complexity" evidence="1">
    <location>
        <begin position="455"/>
        <end position="471"/>
    </location>
</feature>
<evidence type="ECO:0000256" key="1">
    <source>
        <dbReference type="SAM" id="MobiDB-lite"/>
    </source>
</evidence>